<evidence type="ECO:0000313" key="2">
    <source>
        <dbReference type="Proteomes" id="UP000031668"/>
    </source>
</evidence>
<reference evidence="1 2" key="1">
    <citation type="journal article" date="2014" name="Genome Biol. Evol.">
        <title>The genome of the myxosporean Thelohanellus kitauei shows adaptations to nutrient acquisition within its fish host.</title>
        <authorList>
            <person name="Yang Y."/>
            <person name="Xiong J."/>
            <person name="Zhou Z."/>
            <person name="Huo F."/>
            <person name="Miao W."/>
            <person name="Ran C."/>
            <person name="Liu Y."/>
            <person name="Zhang J."/>
            <person name="Feng J."/>
            <person name="Wang M."/>
            <person name="Wang M."/>
            <person name="Wang L."/>
            <person name="Yao B."/>
        </authorList>
    </citation>
    <scope>NUCLEOTIDE SEQUENCE [LARGE SCALE GENOMIC DNA]</scope>
    <source>
        <strain evidence="1">Wuqing</strain>
    </source>
</reference>
<comment type="caution">
    <text evidence="1">The sequence shown here is derived from an EMBL/GenBank/DDBJ whole genome shotgun (WGS) entry which is preliminary data.</text>
</comment>
<dbReference type="AlphaFoldDB" id="A0A0C2MM63"/>
<keyword evidence="2" id="KW-1185">Reference proteome</keyword>
<dbReference type="EMBL" id="JWZT01002870">
    <property type="protein sequence ID" value="KII68306.1"/>
    <property type="molecule type" value="Genomic_DNA"/>
</dbReference>
<proteinExistence type="predicted"/>
<sequence length="109" mass="12400">MFFQIQETLYGVQFIPFRRLPELEHLAGVNGRIQAFKEDNSFVNIYSRKYNESNQSTSHNACRTFVLVDPSFCHQSMLVKAKNVKSDSGEASLGVALIIIVNQRMDLNS</sequence>
<dbReference type="Proteomes" id="UP000031668">
    <property type="component" value="Unassembled WGS sequence"/>
</dbReference>
<evidence type="ECO:0000313" key="1">
    <source>
        <dbReference type="EMBL" id="KII68306.1"/>
    </source>
</evidence>
<name>A0A0C2MM63_THEKT</name>
<accession>A0A0C2MM63</accession>
<protein>
    <submittedName>
        <fullName evidence="1">Uncharacterized protein</fullName>
    </submittedName>
</protein>
<gene>
    <name evidence="1" type="ORF">RF11_06748</name>
</gene>
<organism evidence="1 2">
    <name type="scientific">Thelohanellus kitauei</name>
    <name type="common">Myxosporean</name>
    <dbReference type="NCBI Taxonomy" id="669202"/>
    <lineage>
        <taxon>Eukaryota</taxon>
        <taxon>Metazoa</taxon>
        <taxon>Cnidaria</taxon>
        <taxon>Myxozoa</taxon>
        <taxon>Myxosporea</taxon>
        <taxon>Bivalvulida</taxon>
        <taxon>Platysporina</taxon>
        <taxon>Myxobolidae</taxon>
        <taxon>Thelohanellus</taxon>
    </lineage>
</organism>